<dbReference type="InterPro" id="IPR000998">
    <property type="entry name" value="MAM_dom"/>
</dbReference>
<dbReference type="SUPFAM" id="SSF49899">
    <property type="entry name" value="Concanavalin A-like lectins/glucanases"/>
    <property type="match status" value="1"/>
</dbReference>
<sequence length="203" mass="22806">MDNASCDFSYGTCDYATIQSTNGVKWVKGQRTEVSSDNTMGNYFYVMSDNSTGGTQTFLFSKYFQALGSESVSFDYLNNQFTRFEIGYINTLSGNDTMYDIQYSDINFLYTTTSPADRWTRQCINLGAVTGTIAIIFVHTSRGSNSQLTAVDNIDVSMFGCHEGIYESMCRFEPSDLCGYNITTPDNCPTEHTYSWTKQRLIG</sequence>
<feature type="non-terminal residue" evidence="2">
    <location>
        <position position="1"/>
    </location>
</feature>
<dbReference type="InterPro" id="IPR013320">
    <property type="entry name" value="ConA-like_dom_sf"/>
</dbReference>
<accession>A0A3L5TUW2</accession>
<reference evidence="2 3" key="1">
    <citation type="journal article" date="2016" name="PLoS ONE">
        <title>A First Insight into the Genome of the Filter-Feeder Mussel Mytilus galloprovincialis.</title>
        <authorList>
            <person name="Murgarella M."/>
            <person name="Puiu D."/>
            <person name="Novoa B."/>
            <person name="Figueras A."/>
            <person name="Posada D."/>
            <person name="Canchaya C."/>
        </authorList>
    </citation>
    <scope>NUCLEOTIDE SEQUENCE [LARGE SCALE GENOMIC DNA]</scope>
    <source>
        <tissue evidence="2">Muscle</tissue>
    </source>
</reference>
<keyword evidence="3" id="KW-1185">Reference proteome</keyword>
<dbReference type="NCBIfam" id="NF038128">
    <property type="entry name" value="choice_anch_J"/>
    <property type="match status" value="1"/>
</dbReference>
<dbReference type="Pfam" id="PF00629">
    <property type="entry name" value="MAM"/>
    <property type="match status" value="1"/>
</dbReference>
<evidence type="ECO:0000313" key="3">
    <source>
        <dbReference type="Proteomes" id="UP000266721"/>
    </source>
</evidence>
<evidence type="ECO:0000259" key="1">
    <source>
        <dbReference type="PROSITE" id="PS50060"/>
    </source>
</evidence>
<feature type="domain" description="MAM" evidence="1">
    <location>
        <begin position="4"/>
        <end position="163"/>
    </location>
</feature>
<feature type="non-terminal residue" evidence="2">
    <location>
        <position position="203"/>
    </location>
</feature>
<comment type="caution">
    <text evidence="2">The sequence shown here is derived from an EMBL/GenBank/DDBJ whole genome shotgun (WGS) entry which is preliminary data.</text>
</comment>
<gene>
    <name evidence="2" type="ORF">AM593_07168</name>
</gene>
<evidence type="ECO:0000313" key="2">
    <source>
        <dbReference type="EMBL" id="OPL33440.1"/>
    </source>
</evidence>
<protein>
    <recommendedName>
        <fullName evidence="1">MAM domain-containing protein</fullName>
    </recommendedName>
</protein>
<proteinExistence type="predicted"/>
<dbReference type="EMBL" id="KV582993">
    <property type="protein sequence ID" value="OPL33440.1"/>
    <property type="molecule type" value="Genomic_DNA"/>
</dbReference>
<dbReference type="AlphaFoldDB" id="A0A3L5TUW2"/>
<name>A0A3L5TUW2_MYTGA</name>
<dbReference type="PROSITE" id="PS50060">
    <property type="entry name" value="MAM_2"/>
    <property type="match status" value="1"/>
</dbReference>
<dbReference type="GO" id="GO:0016020">
    <property type="term" value="C:membrane"/>
    <property type="evidence" value="ECO:0007669"/>
    <property type="project" value="InterPro"/>
</dbReference>
<dbReference type="Proteomes" id="UP000266721">
    <property type="component" value="Unassembled WGS sequence"/>
</dbReference>
<organism evidence="2 3">
    <name type="scientific">Mytilus galloprovincialis</name>
    <name type="common">Mediterranean mussel</name>
    <dbReference type="NCBI Taxonomy" id="29158"/>
    <lineage>
        <taxon>Eukaryota</taxon>
        <taxon>Metazoa</taxon>
        <taxon>Spiralia</taxon>
        <taxon>Lophotrochozoa</taxon>
        <taxon>Mollusca</taxon>
        <taxon>Bivalvia</taxon>
        <taxon>Autobranchia</taxon>
        <taxon>Pteriomorphia</taxon>
        <taxon>Mytilida</taxon>
        <taxon>Mytiloidea</taxon>
        <taxon>Mytilidae</taxon>
        <taxon>Mytilinae</taxon>
        <taxon>Mytilus</taxon>
    </lineage>
</organism>
<dbReference type="Gene3D" id="2.60.120.200">
    <property type="match status" value="1"/>
</dbReference>